<dbReference type="OMA" id="NDIMEVY"/>
<accession>A0A078AXN6</accession>
<dbReference type="PROSITE" id="PS50086">
    <property type="entry name" value="TBC_RABGAP"/>
    <property type="match status" value="1"/>
</dbReference>
<evidence type="ECO:0000259" key="3">
    <source>
        <dbReference type="PROSITE" id="PS50086"/>
    </source>
</evidence>
<organism evidence="4 5">
    <name type="scientific">Stylonychia lemnae</name>
    <name type="common">Ciliate</name>
    <dbReference type="NCBI Taxonomy" id="5949"/>
    <lineage>
        <taxon>Eukaryota</taxon>
        <taxon>Sar</taxon>
        <taxon>Alveolata</taxon>
        <taxon>Ciliophora</taxon>
        <taxon>Intramacronucleata</taxon>
        <taxon>Spirotrichea</taxon>
        <taxon>Stichotrichia</taxon>
        <taxon>Sporadotrichida</taxon>
        <taxon>Oxytrichidae</taxon>
        <taxon>Stylonychinae</taxon>
        <taxon>Stylonychia</taxon>
    </lineage>
</organism>
<dbReference type="Pfam" id="PF00566">
    <property type="entry name" value="RabGAP-TBC"/>
    <property type="match status" value="1"/>
</dbReference>
<name>A0A078AXN6_STYLE</name>
<protein>
    <submittedName>
        <fullName evidence="4">Tbc1 domain family member 19-like</fullName>
    </submittedName>
</protein>
<feature type="coiled-coil region" evidence="1">
    <location>
        <begin position="239"/>
        <end position="266"/>
    </location>
</feature>
<reference evidence="4 5" key="1">
    <citation type="submission" date="2014-06" db="EMBL/GenBank/DDBJ databases">
        <authorList>
            <person name="Swart Estienne"/>
        </authorList>
    </citation>
    <scope>NUCLEOTIDE SEQUENCE [LARGE SCALE GENOMIC DNA]</scope>
    <source>
        <strain evidence="4 5">130c</strain>
    </source>
</reference>
<dbReference type="InParanoid" id="A0A078AXN6"/>
<dbReference type="Proteomes" id="UP000039865">
    <property type="component" value="Unassembled WGS sequence"/>
</dbReference>
<dbReference type="InterPro" id="IPR000195">
    <property type="entry name" value="Rab-GAP-TBC_dom"/>
</dbReference>
<sequence length="569" mass="65888">MNDSFDEYVGAGGSYMSLGHQEKSELIFKDIKNSYIFWQIKKAIKDEIVKSKGKTVDIAEIIPKLLSDLNLETKIKNKVHEILDKNGYFRDSAQVAITKFKNCKDINSLPQYFFDKDYEPLESVATAKRAWSETLKQKLNSILRQSRKPFVRPKKEKPPVKPKEVEVQNNSVEGDSDGQTPMTTTPAASQQQKEVKESAFLGQDLPFIFDSNMLMDAILKINTINFAGNLMLSWGQIKLQLQTRSLDELRKKYNELNVTLRQIGVDEEKSFVDERILIGERLLSKDYQPFLVQYAKRGVPPTLRNRIYRKILYADVTQKEVDYYNQLCEQANKWETALDDLIFADILEFCNDDKYFIFQDMIEACVVMFFRDRQVLENIKSKPHAPVVGIAGTDRIVGAYPPCGVLPCLKFSSYFGPLSYISDKKEECYYIFRALYCKYFCYLNTISSHNQSIISLCKLFEDLLQMFEPEVCYHLNQLGIQPLKIAFPWIFYAFVGYLEVDQIYLVWDRILGFESLEILPILSAAIFVFRANLILNCNNQEEFEELFVDLSQIKVMPLIQHFLFATGIN</sequence>
<proteinExistence type="predicted"/>
<feature type="compositionally biased region" description="Polar residues" evidence="2">
    <location>
        <begin position="168"/>
        <end position="192"/>
    </location>
</feature>
<dbReference type="EMBL" id="CCKQ01015414">
    <property type="protein sequence ID" value="CDW87225.1"/>
    <property type="molecule type" value="Genomic_DNA"/>
</dbReference>
<feature type="domain" description="Rab-GAP TBC" evidence="3">
    <location>
        <begin position="298"/>
        <end position="514"/>
    </location>
</feature>
<gene>
    <name evidence="4" type="primary">Contig12765.g13614</name>
    <name evidence="4" type="ORF">STYLEM_16328</name>
</gene>
<evidence type="ECO:0000313" key="4">
    <source>
        <dbReference type="EMBL" id="CDW87225.1"/>
    </source>
</evidence>
<keyword evidence="5" id="KW-1185">Reference proteome</keyword>
<dbReference type="AlphaFoldDB" id="A0A078AXN6"/>
<dbReference type="PANTHER" id="PTHR16110:SF1">
    <property type="entry name" value="TBC1 DOMAIN FAMILY MEMBER 19"/>
    <property type="match status" value="1"/>
</dbReference>
<evidence type="ECO:0000256" key="2">
    <source>
        <dbReference type="SAM" id="MobiDB-lite"/>
    </source>
</evidence>
<feature type="region of interest" description="Disordered" evidence="2">
    <location>
        <begin position="147"/>
        <end position="195"/>
    </location>
</feature>
<evidence type="ECO:0000256" key="1">
    <source>
        <dbReference type="SAM" id="Coils"/>
    </source>
</evidence>
<dbReference type="InterPro" id="IPR042507">
    <property type="entry name" value="TBC1D19"/>
</dbReference>
<dbReference type="PANTHER" id="PTHR16110">
    <property type="entry name" value="TBC1 DOMAIN FAMILY MEMBER 19"/>
    <property type="match status" value="1"/>
</dbReference>
<feature type="compositionally biased region" description="Basic and acidic residues" evidence="2">
    <location>
        <begin position="156"/>
        <end position="166"/>
    </location>
</feature>
<keyword evidence="1" id="KW-0175">Coiled coil</keyword>
<dbReference type="InterPro" id="IPR035969">
    <property type="entry name" value="Rab-GAP_TBC_sf"/>
</dbReference>
<dbReference type="OrthoDB" id="10249775at2759"/>
<evidence type="ECO:0000313" key="5">
    <source>
        <dbReference type="Proteomes" id="UP000039865"/>
    </source>
</evidence>
<dbReference type="Gene3D" id="1.10.472.80">
    <property type="entry name" value="Ypt/Rab-GAP domain of gyp1p, domain 3"/>
    <property type="match status" value="1"/>
</dbReference>
<dbReference type="SUPFAM" id="SSF47923">
    <property type="entry name" value="Ypt/Rab-GAP domain of gyp1p"/>
    <property type="match status" value="1"/>
</dbReference>